<dbReference type="OrthoDB" id="4339071at2"/>
<dbReference type="InterPro" id="IPR021401">
    <property type="entry name" value="DUF3040"/>
</dbReference>
<feature type="compositionally biased region" description="Polar residues" evidence="1">
    <location>
        <begin position="83"/>
        <end position="105"/>
    </location>
</feature>
<gene>
    <name evidence="3" type="ORF">EAS64_13005</name>
</gene>
<name>A0A6P2C2R4_9ACTN</name>
<comment type="caution">
    <text evidence="3">The sequence shown here is derived from an EMBL/GenBank/DDBJ whole genome shotgun (WGS) entry which is preliminary data.</text>
</comment>
<evidence type="ECO:0000313" key="4">
    <source>
        <dbReference type="Proteomes" id="UP000460272"/>
    </source>
</evidence>
<dbReference type="Pfam" id="PF11239">
    <property type="entry name" value="DUF3040"/>
    <property type="match status" value="1"/>
</dbReference>
<reference evidence="3 4" key="1">
    <citation type="submission" date="2018-11" db="EMBL/GenBank/DDBJ databases">
        <title>Trebonia kvetii gen.nov., sp.nov., a novel acidophilic actinobacterium, and proposal of the new actinobacterial family Treboniaceae fam. nov.</title>
        <authorList>
            <person name="Rapoport D."/>
            <person name="Sagova-Mareckova M."/>
            <person name="Sedlacek I."/>
            <person name="Provaznik J."/>
            <person name="Kralova S."/>
            <person name="Pavlinic D."/>
            <person name="Benes V."/>
            <person name="Kopecky J."/>
        </authorList>
    </citation>
    <scope>NUCLEOTIDE SEQUENCE [LARGE SCALE GENOMIC DNA]</scope>
    <source>
        <strain evidence="3 4">15Tr583</strain>
    </source>
</reference>
<protein>
    <submittedName>
        <fullName evidence="3">DUF3040 domain-containing protein</fullName>
    </submittedName>
</protein>
<accession>A0A6P2C2R4</accession>
<keyword evidence="2" id="KW-1133">Transmembrane helix</keyword>
<evidence type="ECO:0000256" key="2">
    <source>
        <dbReference type="SAM" id="Phobius"/>
    </source>
</evidence>
<dbReference type="Proteomes" id="UP000460272">
    <property type="component" value="Unassembled WGS sequence"/>
</dbReference>
<keyword evidence="2" id="KW-0812">Transmembrane</keyword>
<keyword evidence="2" id="KW-0472">Membrane</keyword>
<evidence type="ECO:0000256" key="1">
    <source>
        <dbReference type="SAM" id="MobiDB-lite"/>
    </source>
</evidence>
<dbReference type="EMBL" id="RPFW01000002">
    <property type="protein sequence ID" value="TVZ05460.1"/>
    <property type="molecule type" value="Genomic_DNA"/>
</dbReference>
<evidence type="ECO:0000313" key="3">
    <source>
        <dbReference type="EMBL" id="TVZ05460.1"/>
    </source>
</evidence>
<feature type="transmembrane region" description="Helical" evidence="2">
    <location>
        <begin position="48"/>
        <end position="69"/>
    </location>
</feature>
<sequence length="105" mass="11093">MALSMDEQRMLAEIERRLAAEDPGLATKLSSFRRPGPAAGLRSTRGKIIGSLCTIVLLAIIGLTVYAMMPFRGQGSRIPAPRQATTSPAVVSQLRQTQAPSTAGG</sequence>
<organism evidence="3 4">
    <name type="scientific">Trebonia kvetii</name>
    <dbReference type="NCBI Taxonomy" id="2480626"/>
    <lineage>
        <taxon>Bacteria</taxon>
        <taxon>Bacillati</taxon>
        <taxon>Actinomycetota</taxon>
        <taxon>Actinomycetes</taxon>
        <taxon>Streptosporangiales</taxon>
        <taxon>Treboniaceae</taxon>
        <taxon>Trebonia</taxon>
    </lineage>
</organism>
<dbReference type="AlphaFoldDB" id="A0A6P2C2R4"/>
<proteinExistence type="predicted"/>
<keyword evidence="4" id="KW-1185">Reference proteome</keyword>
<feature type="region of interest" description="Disordered" evidence="1">
    <location>
        <begin position="76"/>
        <end position="105"/>
    </location>
</feature>